<gene>
    <name evidence="1" type="ORF">A244_19331</name>
</gene>
<dbReference type="AlphaFoldDB" id="S6U353"/>
<protein>
    <recommendedName>
        <fullName evidence="3">Amino acid ABC transporter substrate-binding protein</fullName>
    </recommendedName>
</protein>
<evidence type="ECO:0008006" key="3">
    <source>
        <dbReference type="Google" id="ProtNLM"/>
    </source>
</evidence>
<reference evidence="1 2" key="1">
    <citation type="journal article" date="2013" name="PLoS Pathog.">
        <title>Genomic analysis of the Kiwifruit pathogen Pseudomonas syringae pv. actinidiae provides insight into the origins of an emergent plant disease.</title>
        <authorList>
            <person name="McCann H.C."/>
            <person name="Rikkerink E.H."/>
            <person name="Bertels F."/>
            <person name="Fiers M."/>
            <person name="Lu A."/>
            <person name="Rees-George J."/>
            <person name="Andersen M.T."/>
            <person name="Gleave A.P."/>
            <person name="Haubold B."/>
            <person name="Wohlers M.W."/>
            <person name="Guttman D.S."/>
            <person name="Wang P.W."/>
            <person name="Straub C."/>
            <person name="Vanneste J.L."/>
            <person name="Rainey P.B."/>
            <person name="Templeton M.D."/>
        </authorList>
    </citation>
    <scope>NUCLEOTIDE SEQUENCE [LARGE SCALE GENOMIC DNA]</scope>
    <source>
        <strain evidence="1 2">ICMP 18807</strain>
    </source>
</reference>
<accession>S6U353</accession>
<dbReference type="Proteomes" id="UP000015729">
    <property type="component" value="Unassembled WGS sequence"/>
</dbReference>
<evidence type="ECO:0000313" key="2">
    <source>
        <dbReference type="Proteomes" id="UP000015729"/>
    </source>
</evidence>
<sequence length="64" mass="6999">MRDSRLLSSLFLGLVMLPTLVFAAGKCERLIVTGSPDAPPYLWRDPQDPKRLMGANADLLTQAA</sequence>
<dbReference type="PATRIC" id="fig|1194404.4.peg.3979"/>
<comment type="caution">
    <text evidence="1">The sequence shown here is derived from an EMBL/GenBank/DDBJ whole genome shotgun (WGS) entry which is preliminary data.</text>
</comment>
<evidence type="ECO:0000313" key="1">
    <source>
        <dbReference type="EMBL" id="EPN49851.1"/>
    </source>
</evidence>
<dbReference type="EMBL" id="AOKG01001337">
    <property type="protein sequence ID" value="EPN49851.1"/>
    <property type="molecule type" value="Genomic_DNA"/>
</dbReference>
<proteinExistence type="predicted"/>
<name>S6U353_PSESF</name>
<feature type="non-terminal residue" evidence="1">
    <location>
        <position position="64"/>
    </location>
</feature>
<organism evidence="1 2">
    <name type="scientific">Pseudomonas syringae pv. actinidiae ICMP 18807</name>
    <dbReference type="NCBI Taxonomy" id="1194404"/>
    <lineage>
        <taxon>Bacteria</taxon>
        <taxon>Pseudomonadati</taxon>
        <taxon>Pseudomonadota</taxon>
        <taxon>Gammaproteobacteria</taxon>
        <taxon>Pseudomonadales</taxon>
        <taxon>Pseudomonadaceae</taxon>
        <taxon>Pseudomonas</taxon>
        <taxon>Pseudomonas syringae</taxon>
    </lineage>
</organism>